<dbReference type="HOGENOM" id="CLU_3066054_0_0_12"/>
<dbReference type="Proteomes" id="UP000018680">
    <property type="component" value="Chromosome"/>
</dbReference>
<evidence type="ECO:0000313" key="2">
    <source>
        <dbReference type="Proteomes" id="UP000018680"/>
    </source>
</evidence>
<dbReference type="AlphaFoldDB" id="V5WLD7"/>
<accession>V5WLD7</accession>
<organism evidence="1 2">
    <name type="scientific">Salinispira pacifica</name>
    <dbReference type="NCBI Taxonomy" id="1307761"/>
    <lineage>
        <taxon>Bacteria</taxon>
        <taxon>Pseudomonadati</taxon>
        <taxon>Spirochaetota</taxon>
        <taxon>Spirochaetia</taxon>
        <taxon>Spirochaetales</taxon>
        <taxon>Spirochaetaceae</taxon>
        <taxon>Salinispira</taxon>
    </lineage>
</organism>
<gene>
    <name evidence="1" type="ORF">L21SP2_3329</name>
</gene>
<dbReference type="EMBL" id="CP006939">
    <property type="protein sequence ID" value="AHC16667.1"/>
    <property type="molecule type" value="Genomic_DNA"/>
</dbReference>
<sequence length="53" mass="6244">MDHQLRAAYQKYINLNNASPSFKTDYNRTEGFFFEDSGNEIPRAGNYCNRYTN</sequence>
<keyword evidence="2" id="KW-1185">Reference proteome</keyword>
<protein>
    <submittedName>
        <fullName evidence="1">Uncharacterized protein</fullName>
    </submittedName>
</protein>
<evidence type="ECO:0000313" key="1">
    <source>
        <dbReference type="EMBL" id="AHC16667.1"/>
    </source>
</evidence>
<reference evidence="1 2" key="1">
    <citation type="journal article" date="2015" name="Stand. Genomic Sci.">
        <title>Complete genome sequence and description of Salinispira pacifica gen. nov., sp. nov., a novel spirochaete isolated form a hypersaline microbial mat.</title>
        <authorList>
            <person name="Ben Hania W."/>
            <person name="Joseph M."/>
            <person name="Schumann P."/>
            <person name="Bunk B."/>
            <person name="Fiebig A."/>
            <person name="Sproer C."/>
            <person name="Klenk H.P."/>
            <person name="Fardeau M.L."/>
            <person name="Spring S."/>
        </authorList>
    </citation>
    <scope>NUCLEOTIDE SEQUENCE [LARGE SCALE GENOMIC DNA]</scope>
    <source>
        <strain evidence="1 2">L21-RPul-D2</strain>
    </source>
</reference>
<dbReference type="STRING" id="1307761.L21SP2_3329"/>
<name>V5WLD7_9SPIO</name>
<proteinExistence type="predicted"/>
<dbReference type="KEGG" id="slr:L21SP2_3329"/>